<protein>
    <submittedName>
        <fullName evidence="1">Uncharacterized protein</fullName>
    </submittedName>
</protein>
<dbReference type="STRING" id="946122.A0A0C2SLU8"/>
<name>A0A0C2SLU8_AMAMK</name>
<dbReference type="HOGENOM" id="CLU_007337_1_1_1"/>
<reference evidence="1 2" key="1">
    <citation type="submission" date="2014-04" db="EMBL/GenBank/DDBJ databases">
        <title>Evolutionary Origins and Diversification of the Mycorrhizal Mutualists.</title>
        <authorList>
            <consortium name="DOE Joint Genome Institute"/>
            <consortium name="Mycorrhizal Genomics Consortium"/>
            <person name="Kohler A."/>
            <person name="Kuo A."/>
            <person name="Nagy L.G."/>
            <person name="Floudas D."/>
            <person name="Copeland A."/>
            <person name="Barry K.W."/>
            <person name="Cichocki N."/>
            <person name="Veneault-Fourrey C."/>
            <person name="LaButti K."/>
            <person name="Lindquist E.A."/>
            <person name="Lipzen A."/>
            <person name="Lundell T."/>
            <person name="Morin E."/>
            <person name="Murat C."/>
            <person name="Riley R."/>
            <person name="Ohm R."/>
            <person name="Sun H."/>
            <person name="Tunlid A."/>
            <person name="Henrissat B."/>
            <person name="Grigoriev I.V."/>
            <person name="Hibbett D.S."/>
            <person name="Martin F."/>
        </authorList>
    </citation>
    <scope>NUCLEOTIDE SEQUENCE [LARGE SCALE GENOMIC DNA]</scope>
    <source>
        <strain evidence="1 2">Koide BX008</strain>
    </source>
</reference>
<sequence length="419" mass="47559">MIGLILSAKLEDDITNEEFLYRIRNPSIPSDMDELNPLSRLSIDIFIALTNGSQQMYADVKEALQRYNPKIILDSYFVVKSRIERMTGVFKLMTDMCTNGCIAYTGPFSDLDVCTSCNEPRYFEQRNPHKKKKAWKQFTTVPLGPQVQAQWQSREGAEHMRYLTMATAEVLHNTDVDNNVIVDTYEDVCHGSDYLQAVTADICEDDTIVMFSLDGAQLYCDKESDCWFFIWILLNLSPSIRYKKKYVLPGGFIPGPNKPGNLESFLLPSFHHLSVLQREGLRAWDGLQNKWIRTHPFFLFGTADTKGLPVINGLVGHSGKHGCRLYCGFPGRHKPGIAMHYPAALKPRNHDPRLHFHADINLNLISQPNNNEYDKNLRILLGARTATAYRERRLETGISRPSICLGLQPALTLAIPACF</sequence>
<dbReference type="InterPro" id="IPR004242">
    <property type="entry name" value="Transposase_21"/>
</dbReference>
<proteinExistence type="predicted"/>
<evidence type="ECO:0000313" key="2">
    <source>
        <dbReference type="Proteomes" id="UP000054549"/>
    </source>
</evidence>
<dbReference type="Pfam" id="PF02992">
    <property type="entry name" value="Transposase_21"/>
    <property type="match status" value="1"/>
</dbReference>
<dbReference type="EMBL" id="KN818602">
    <property type="protein sequence ID" value="KIL54909.1"/>
    <property type="molecule type" value="Genomic_DNA"/>
</dbReference>
<keyword evidence="2" id="KW-1185">Reference proteome</keyword>
<feature type="non-terminal residue" evidence="1">
    <location>
        <position position="419"/>
    </location>
</feature>
<gene>
    <name evidence="1" type="ORF">M378DRAFT_91721</name>
</gene>
<evidence type="ECO:0000313" key="1">
    <source>
        <dbReference type="EMBL" id="KIL54909.1"/>
    </source>
</evidence>
<accession>A0A0C2SLU8</accession>
<organism evidence="1 2">
    <name type="scientific">Amanita muscaria (strain Koide BX008)</name>
    <dbReference type="NCBI Taxonomy" id="946122"/>
    <lineage>
        <taxon>Eukaryota</taxon>
        <taxon>Fungi</taxon>
        <taxon>Dikarya</taxon>
        <taxon>Basidiomycota</taxon>
        <taxon>Agaricomycotina</taxon>
        <taxon>Agaricomycetes</taxon>
        <taxon>Agaricomycetidae</taxon>
        <taxon>Agaricales</taxon>
        <taxon>Pluteineae</taxon>
        <taxon>Amanitaceae</taxon>
        <taxon>Amanita</taxon>
    </lineage>
</organism>
<dbReference type="OrthoDB" id="2669721at2759"/>
<dbReference type="InParanoid" id="A0A0C2SLU8"/>
<dbReference type="AlphaFoldDB" id="A0A0C2SLU8"/>
<dbReference type="Proteomes" id="UP000054549">
    <property type="component" value="Unassembled WGS sequence"/>
</dbReference>